<evidence type="ECO:0000256" key="5">
    <source>
        <dbReference type="SAM" id="Phobius"/>
    </source>
</evidence>
<dbReference type="Pfam" id="PF02674">
    <property type="entry name" value="Colicin_V"/>
    <property type="match status" value="1"/>
</dbReference>
<accession>A0ABQ3UJG9</accession>
<reference evidence="6 7" key="1">
    <citation type="journal article" date="2021" name="Int. J. Syst. Evol. Microbiol.">
        <title>Reticulibacter mediterranei gen. nov., sp. nov., within the new family Reticulibacteraceae fam. nov., and Ktedonospora formicarum gen. nov., sp. nov., Ktedonobacter robiniae sp. nov., Dictyobacter formicarum sp. nov. and Dictyobacter arantiisoli sp. nov., belonging to the class Ktedonobacteria.</title>
        <authorList>
            <person name="Yabe S."/>
            <person name="Zheng Y."/>
            <person name="Wang C.M."/>
            <person name="Sakai Y."/>
            <person name="Abe K."/>
            <person name="Yokota A."/>
            <person name="Donadio S."/>
            <person name="Cavaletti L."/>
            <person name="Monciardini P."/>
        </authorList>
    </citation>
    <scope>NUCLEOTIDE SEQUENCE [LARGE SCALE GENOMIC DNA]</scope>
    <source>
        <strain evidence="6 7">SOSP1-30</strain>
    </source>
</reference>
<keyword evidence="4 5" id="KW-0472">Membrane</keyword>
<evidence type="ECO:0000256" key="4">
    <source>
        <dbReference type="ARBA" id="ARBA00023136"/>
    </source>
</evidence>
<evidence type="ECO:0000256" key="3">
    <source>
        <dbReference type="ARBA" id="ARBA00022989"/>
    </source>
</evidence>
<keyword evidence="2 5" id="KW-0812">Transmembrane</keyword>
<feature type="transmembrane region" description="Helical" evidence="5">
    <location>
        <begin position="30"/>
        <end position="51"/>
    </location>
</feature>
<dbReference type="RefSeq" id="WP_201369681.1">
    <property type="nucleotide sequence ID" value="NZ_BNJG01000001.1"/>
</dbReference>
<protein>
    <recommendedName>
        <fullName evidence="8">CvpA family protein</fullName>
    </recommendedName>
</protein>
<evidence type="ECO:0008006" key="8">
    <source>
        <dbReference type="Google" id="ProtNLM"/>
    </source>
</evidence>
<dbReference type="EMBL" id="BNJG01000001">
    <property type="protein sequence ID" value="GHO52817.1"/>
    <property type="molecule type" value="Genomic_DNA"/>
</dbReference>
<sequence length="184" mass="19941">MPDLFHLSVIDILFVLTVLLMVFNGIRNGAIFSLINIISIPIGWFVAYAYGPEFISIMASDGFAATPLIAFLALFLGVVLIFHIAATLIRGTTQRIPGVGLGDALLGGLVGFVESWLLWLLLLIVLGNFLASAQSGAPLGMHVDAAQLRAWHDFYNDAVNNSLFARVNAFFVHALPPLPQPPQR</sequence>
<proteinExistence type="predicted"/>
<dbReference type="InterPro" id="IPR003825">
    <property type="entry name" value="Colicin-V_CvpA"/>
</dbReference>
<evidence type="ECO:0000313" key="7">
    <source>
        <dbReference type="Proteomes" id="UP000654345"/>
    </source>
</evidence>
<name>A0ABQ3UJG9_9CHLR</name>
<comment type="subcellular location">
    <subcellularLocation>
        <location evidence="1">Membrane</location>
        <topology evidence="1">Multi-pass membrane protein</topology>
    </subcellularLocation>
</comment>
<evidence type="ECO:0000256" key="1">
    <source>
        <dbReference type="ARBA" id="ARBA00004141"/>
    </source>
</evidence>
<keyword evidence="3 5" id="KW-1133">Transmembrane helix</keyword>
<organism evidence="6 7">
    <name type="scientific">Ktedonobacter robiniae</name>
    <dbReference type="NCBI Taxonomy" id="2778365"/>
    <lineage>
        <taxon>Bacteria</taxon>
        <taxon>Bacillati</taxon>
        <taxon>Chloroflexota</taxon>
        <taxon>Ktedonobacteria</taxon>
        <taxon>Ktedonobacterales</taxon>
        <taxon>Ktedonobacteraceae</taxon>
        <taxon>Ktedonobacter</taxon>
    </lineage>
</organism>
<feature type="transmembrane region" description="Helical" evidence="5">
    <location>
        <begin position="101"/>
        <end position="131"/>
    </location>
</feature>
<dbReference type="Proteomes" id="UP000654345">
    <property type="component" value="Unassembled WGS sequence"/>
</dbReference>
<gene>
    <name evidence="6" type="ORF">KSB_12920</name>
</gene>
<evidence type="ECO:0000256" key="2">
    <source>
        <dbReference type="ARBA" id="ARBA00022692"/>
    </source>
</evidence>
<dbReference type="PANTHER" id="PTHR37306">
    <property type="entry name" value="COLICIN V PRODUCTION PROTEIN"/>
    <property type="match status" value="1"/>
</dbReference>
<keyword evidence="7" id="KW-1185">Reference proteome</keyword>
<comment type="caution">
    <text evidence="6">The sequence shown here is derived from an EMBL/GenBank/DDBJ whole genome shotgun (WGS) entry which is preliminary data.</text>
</comment>
<dbReference type="PANTHER" id="PTHR37306:SF1">
    <property type="entry name" value="COLICIN V PRODUCTION PROTEIN"/>
    <property type="match status" value="1"/>
</dbReference>
<feature type="transmembrane region" description="Helical" evidence="5">
    <location>
        <begin position="6"/>
        <end position="23"/>
    </location>
</feature>
<feature type="transmembrane region" description="Helical" evidence="5">
    <location>
        <begin position="63"/>
        <end position="89"/>
    </location>
</feature>
<evidence type="ECO:0000313" key="6">
    <source>
        <dbReference type="EMBL" id="GHO52817.1"/>
    </source>
</evidence>